<gene>
    <name evidence="7" type="ORF">OLC1_LOCUS18428</name>
</gene>
<evidence type="ECO:0000313" key="8">
    <source>
        <dbReference type="Proteomes" id="UP001161247"/>
    </source>
</evidence>
<dbReference type="SUPFAM" id="SSF101936">
    <property type="entry name" value="DNA-binding pseudobarrel domain"/>
    <property type="match status" value="1"/>
</dbReference>
<dbReference type="InterPro" id="IPR003340">
    <property type="entry name" value="B3_DNA-bd"/>
</dbReference>
<dbReference type="Proteomes" id="UP001161247">
    <property type="component" value="Chromosome 6"/>
</dbReference>
<keyword evidence="8" id="KW-1185">Reference proteome</keyword>
<comment type="subcellular location">
    <subcellularLocation>
        <location evidence="1">Nucleus</location>
    </subcellularLocation>
</comment>
<dbReference type="GO" id="GO:0005634">
    <property type="term" value="C:nucleus"/>
    <property type="evidence" value="ECO:0007669"/>
    <property type="project" value="UniProtKB-SubCell"/>
</dbReference>
<feature type="compositionally biased region" description="Basic and acidic residues" evidence="6">
    <location>
        <begin position="81"/>
        <end position="97"/>
    </location>
</feature>
<keyword evidence="5" id="KW-0539">Nucleus</keyword>
<evidence type="ECO:0000256" key="1">
    <source>
        <dbReference type="ARBA" id="ARBA00004123"/>
    </source>
</evidence>
<keyword evidence="3" id="KW-0238">DNA-binding</keyword>
<evidence type="ECO:0000256" key="6">
    <source>
        <dbReference type="SAM" id="MobiDB-lite"/>
    </source>
</evidence>
<evidence type="ECO:0000256" key="4">
    <source>
        <dbReference type="ARBA" id="ARBA00023163"/>
    </source>
</evidence>
<dbReference type="InterPro" id="IPR005508">
    <property type="entry name" value="At2g31720-like"/>
</dbReference>
<dbReference type="GO" id="GO:0003677">
    <property type="term" value="F:DNA binding"/>
    <property type="evidence" value="ECO:0007669"/>
    <property type="project" value="UniProtKB-KW"/>
</dbReference>
<dbReference type="CDD" id="cd10017">
    <property type="entry name" value="B3_DNA"/>
    <property type="match status" value="1"/>
</dbReference>
<dbReference type="Gene3D" id="2.40.330.10">
    <property type="entry name" value="DNA-binding pseudobarrel domain"/>
    <property type="match status" value="1"/>
</dbReference>
<proteinExistence type="predicted"/>
<evidence type="ECO:0000256" key="3">
    <source>
        <dbReference type="ARBA" id="ARBA00023125"/>
    </source>
</evidence>
<keyword evidence="2" id="KW-0805">Transcription regulation</keyword>
<keyword evidence="4" id="KW-0804">Transcription</keyword>
<name>A0AAV1DUZ9_OLDCO</name>
<accession>A0AAV1DUZ9</accession>
<evidence type="ECO:0000256" key="5">
    <source>
        <dbReference type="ARBA" id="ARBA00023242"/>
    </source>
</evidence>
<dbReference type="PANTHER" id="PTHR31541">
    <property type="entry name" value="B3 DOMAIN PLANT PROTEIN-RELATED"/>
    <property type="match status" value="1"/>
</dbReference>
<feature type="region of interest" description="Disordered" evidence="6">
    <location>
        <begin position="81"/>
        <end position="101"/>
    </location>
</feature>
<protein>
    <submittedName>
        <fullName evidence="7">OLC1v1010973C1</fullName>
    </submittedName>
</protein>
<evidence type="ECO:0000256" key="2">
    <source>
        <dbReference type="ARBA" id="ARBA00023015"/>
    </source>
</evidence>
<sequence length="261" mass="30346">MEGDCDTQAAWTLLQLRNTAIDAETARQLRVQRRKIEEERRNRNLTRQRRVFDGGLIGRQTKDEDHHRRYNNNNVGLLARKETADRRLPGNNDDHQLPRYPPRTSVARSLIQQGCCSEPFDKVLMTSDLSSHLQKLALKRGKVTKLWLPMLEPGEDVVAGIKVRTYDWLGNRFDMTFKAWTDKRNYVLTSGWLRLCETHKDTMAVGDRVVIWMFRDTSNRICFALSLIKNNNLGRGECRKSLPESESRRAECRSNNISPNY</sequence>
<evidence type="ECO:0000313" key="7">
    <source>
        <dbReference type="EMBL" id="CAI9110881.1"/>
    </source>
</evidence>
<dbReference type="PANTHER" id="PTHR31541:SF28">
    <property type="entry name" value="TF-B3 DOMAIN-CONTAINING PROTEIN"/>
    <property type="match status" value="1"/>
</dbReference>
<dbReference type="EMBL" id="OX459123">
    <property type="protein sequence ID" value="CAI9110881.1"/>
    <property type="molecule type" value="Genomic_DNA"/>
</dbReference>
<reference evidence="7" key="1">
    <citation type="submission" date="2023-03" db="EMBL/GenBank/DDBJ databases">
        <authorList>
            <person name="Julca I."/>
        </authorList>
    </citation>
    <scope>NUCLEOTIDE SEQUENCE</scope>
</reference>
<organism evidence="7 8">
    <name type="scientific">Oldenlandia corymbosa var. corymbosa</name>
    <dbReference type="NCBI Taxonomy" id="529605"/>
    <lineage>
        <taxon>Eukaryota</taxon>
        <taxon>Viridiplantae</taxon>
        <taxon>Streptophyta</taxon>
        <taxon>Embryophyta</taxon>
        <taxon>Tracheophyta</taxon>
        <taxon>Spermatophyta</taxon>
        <taxon>Magnoliopsida</taxon>
        <taxon>eudicotyledons</taxon>
        <taxon>Gunneridae</taxon>
        <taxon>Pentapetalae</taxon>
        <taxon>asterids</taxon>
        <taxon>lamiids</taxon>
        <taxon>Gentianales</taxon>
        <taxon>Rubiaceae</taxon>
        <taxon>Rubioideae</taxon>
        <taxon>Spermacoceae</taxon>
        <taxon>Hedyotis-Oldenlandia complex</taxon>
        <taxon>Oldenlandia</taxon>
    </lineage>
</organism>
<dbReference type="InterPro" id="IPR015300">
    <property type="entry name" value="DNA-bd_pseudobarrel_sf"/>
</dbReference>
<dbReference type="AlphaFoldDB" id="A0AAV1DUZ9"/>